<dbReference type="EMBL" id="MT142726">
    <property type="protein sequence ID" value="QJA87690.1"/>
    <property type="molecule type" value="Genomic_DNA"/>
</dbReference>
<feature type="domain" description="PD-(D/E)XK endonuclease-like" evidence="1">
    <location>
        <begin position="4"/>
        <end position="251"/>
    </location>
</feature>
<accession>A0A6M3L0B7</accession>
<organism evidence="3">
    <name type="scientific">viral metagenome</name>
    <dbReference type="NCBI Taxonomy" id="1070528"/>
    <lineage>
        <taxon>unclassified sequences</taxon>
        <taxon>metagenomes</taxon>
        <taxon>organismal metagenomes</taxon>
    </lineage>
</organism>
<reference evidence="3" key="1">
    <citation type="submission" date="2020-03" db="EMBL/GenBank/DDBJ databases">
        <title>The deep terrestrial virosphere.</title>
        <authorList>
            <person name="Holmfeldt K."/>
            <person name="Nilsson E."/>
            <person name="Simone D."/>
            <person name="Lopez-Fernandez M."/>
            <person name="Wu X."/>
            <person name="de Brujin I."/>
            <person name="Lundin D."/>
            <person name="Andersson A."/>
            <person name="Bertilsson S."/>
            <person name="Dopson M."/>
        </authorList>
    </citation>
    <scope>NUCLEOTIDE SEQUENCE</scope>
    <source>
        <strain evidence="2">MM415A01353</strain>
        <strain evidence="3">MM415B02909</strain>
    </source>
</reference>
<dbReference type="InterPro" id="IPR011604">
    <property type="entry name" value="PDDEXK-like_dom_sf"/>
</dbReference>
<protein>
    <submittedName>
        <fullName evidence="3">Putative PD-(D/E)XK nuclease superfamily protein</fullName>
    </submittedName>
</protein>
<dbReference type="Pfam" id="PF12705">
    <property type="entry name" value="PDDEXK_1"/>
    <property type="match status" value="1"/>
</dbReference>
<evidence type="ECO:0000313" key="3">
    <source>
        <dbReference type="EMBL" id="QJA87690.1"/>
    </source>
</evidence>
<gene>
    <name evidence="2" type="ORF">MM415A01353_0009</name>
    <name evidence="3" type="ORF">MM415B02909_0013</name>
</gene>
<proteinExistence type="predicted"/>
<dbReference type="InterPro" id="IPR038726">
    <property type="entry name" value="PDDEXK_AddAB-type"/>
</dbReference>
<dbReference type="Gene3D" id="3.90.320.10">
    <property type="match status" value="1"/>
</dbReference>
<evidence type="ECO:0000259" key="1">
    <source>
        <dbReference type="Pfam" id="PF12705"/>
    </source>
</evidence>
<evidence type="ECO:0000313" key="2">
    <source>
        <dbReference type="EMBL" id="QJA77199.1"/>
    </source>
</evidence>
<sequence>MIDHLSVSSIKTYQRCAKQWEFRYIKNLKLAPAGVMIAGTAYHQALADYFNAVLDDQAYFSMEACLDSFSGSWDRQLSEHKTREDETIEEFDRIDWGNDDPGELKDKGIECTKYYHTNIAPKIKPLLVEERVEAPLDSIKFVAITDLITENEIIDHKLKAKRFSLSDLQNDMQPTAYKMFYPDKQFNYHVALRQKTPSVEINEAVRTQDDISFFVEMVLDTLKAIRAGSFPARIEGWHCNENFCGYYKLCRGK</sequence>
<dbReference type="EMBL" id="MT142269">
    <property type="protein sequence ID" value="QJA77199.1"/>
    <property type="molecule type" value="Genomic_DNA"/>
</dbReference>
<name>A0A6M3L0B7_9ZZZZ</name>
<dbReference type="AlphaFoldDB" id="A0A6M3L0B7"/>